<comment type="caution">
    <text evidence="3">The sequence shown here is derived from an EMBL/GenBank/DDBJ whole genome shotgun (WGS) entry which is preliminary data.</text>
</comment>
<proteinExistence type="inferred from homology"/>
<comment type="similarity">
    <text evidence="1">Belongs to the fantastic four family.</text>
</comment>
<dbReference type="PANTHER" id="PTHR33155">
    <property type="entry name" value="FANTASTIC FOUR-LIKE PROTEIN (DUF3049)"/>
    <property type="match status" value="1"/>
</dbReference>
<dbReference type="AlphaFoldDB" id="A0A835QY79"/>
<dbReference type="EMBL" id="JADCNM010000006">
    <property type="protein sequence ID" value="KAG0478484.1"/>
    <property type="molecule type" value="Genomic_DNA"/>
</dbReference>
<evidence type="ECO:0000259" key="2">
    <source>
        <dbReference type="Pfam" id="PF11250"/>
    </source>
</evidence>
<dbReference type="OrthoDB" id="781255at2759"/>
<dbReference type="PANTHER" id="PTHR33155:SF75">
    <property type="entry name" value="OS02G0750800 PROTEIN"/>
    <property type="match status" value="1"/>
</dbReference>
<evidence type="ECO:0000313" key="3">
    <source>
        <dbReference type="EMBL" id="KAG0478484.1"/>
    </source>
</evidence>
<evidence type="ECO:0000313" key="4">
    <source>
        <dbReference type="Proteomes" id="UP000639772"/>
    </source>
</evidence>
<dbReference type="InterPro" id="IPR046431">
    <property type="entry name" value="FAF_dom"/>
</dbReference>
<name>A0A835QY79_VANPL</name>
<protein>
    <recommendedName>
        <fullName evidence="2">FAF domain-containing protein</fullName>
    </recommendedName>
</protein>
<dbReference type="InterPro" id="IPR021410">
    <property type="entry name" value="FAF"/>
</dbReference>
<organism evidence="3 4">
    <name type="scientific">Vanilla planifolia</name>
    <name type="common">Vanilla</name>
    <dbReference type="NCBI Taxonomy" id="51239"/>
    <lineage>
        <taxon>Eukaryota</taxon>
        <taxon>Viridiplantae</taxon>
        <taxon>Streptophyta</taxon>
        <taxon>Embryophyta</taxon>
        <taxon>Tracheophyta</taxon>
        <taxon>Spermatophyta</taxon>
        <taxon>Magnoliopsida</taxon>
        <taxon>Liliopsida</taxon>
        <taxon>Asparagales</taxon>
        <taxon>Orchidaceae</taxon>
        <taxon>Vanilloideae</taxon>
        <taxon>Vanilleae</taxon>
        <taxon>Vanilla</taxon>
    </lineage>
</organism>
<sequence length="269" mass="29280">MASICFSKRTKTFCSLLGFSDSDDRPPINRWSHFLPSPDRCGLHILAAGTDSQKPHHMLESPSVRQVAVASADGKPYYPSAGFGIGICTESLGCESSEIGIGDDGEEAEVGRKVVGLRSRRRMSEVQFPPPLRWMMGNGGRICRFLKAERREGRFVLTVVRIDQPPEMMRAFRHDGRLRLELVGTKPGGGQGAIECSEAAAERPAVPLEEKSISAAGGSSEYGEEAWPMAKARIDGHRCVEAVSDEATPPLWCNHCFVTVVRSPLLGGL</sequence>
<accession>A0A835QY79</accession>
<gene>
    <name evidence="3" type="ORF">HPP92_013203</name>
</gene>
<evidence type="ECO:0000256" key="1">
    <source>
        <dbReference type="ARBA" id="ARBA00008690"/>
    </source>
</evidence>
<reference evidence="3 4" key="1">
    <citation type="journal article" date="2020" name="Nat. Food">
        <title>A phased Vanilla planifolia genome enables genetic improvement of flavour and production.</title>
        <authorList>
            <person name="Hasing T."/>
            <person name="Tang H."/>
            <person name="Brym M."/>
            <person name="Khazi F."/>
            <person name="Huang T."/>
            <person name="Chambers A.H."/>
        </authorList>
    </citation>
    <scope>NUCLEOTIDE SEQUENCE [LARGE SCALE GENOMIC DNA]</scope>
    <source>
        <tissue evidence="3">Leaf</tissue>
    </source>
</reference>
<dbReference type="Proteomes" id="UP000639772">
    <property type="component" value="Chromosome 6"/>
</dbReference>
<dbReference type="Pfam" id="PF11250">
    <property type="entry name" value="FAF"/>
    <property type="match status" value="1"/>
</dbReference>
<feature type="domain" description="FAF" evidence="2">
    <location>
        <begin position="127"/>
        <end position="182"/>
    </location>
</feature>